<keyword evidence="1 3" id="KW-0808">Transferase</keyword>
<keyword evidence="4" id="KW-1185">Reference proteome</keyword>
<dbReference type="Pfam" id="PF00534">
    <property type="entry name" value="Glycos_transf_1"/>
    <property type="match status" value="1"/>
</dbReference>
<dbReference type="GO" id="GO:0016757">
    <property type="term" value="F:glycosyltransferase activity"/>
    <property type="evidence" value="ECO:0007669"/>
    <property type="project" value="UniProtKB-KW"/>
</dbReference>
<dbReference type="EC" id="2.4.-.-" evidence="3"/>
<dbReference type="EMBL" id="CP074572">
    <property type="protein sequence ID" value="QVK23672.1"/>
    <property type="molecule type" value="Genomic_DNA"/>
</dbReference>
<reference evidence="3 4" key="1">
    <citation type="journal article" date="2012" name="Int. J. Syst. Evol. Microbiol.">
        <title>Shewanella dokdonensis sp. nov., isolated from seawater.</title>
        <authorList>
            <person name="Sung H.R."/>
            <person name="Yoon J.H."/>
            <person name="Ghim S.Y."/>
        </authorList>
    </citation>
    <scope>NUCLEOTIDE SEQUENCE [LARGE SCALE GENOMIC DNA]</scope>
    <source>
        <strain evidence="3 4">DSM 23626</strain>
    </source>
</reference>
<keyword evidence="3" id="KW-0328">Glycosyltransferase</keyword>
<sequence length="187" mass="20771">MPKNKKLLLFGAMSSTTDPRKGYHLLIAALNNLKKTSYIESIELVIFGASSGKIEETTGFKAHYMGRMYDDASLCLLYNAADIFLAPSIQDNLPNTLVESLACGTPCLAFNIGGMKDLIDDESLGHLVEFSKDGINFSDYIIKIIENKNEQFHIAEKSFSKRSYSNVASQYEEVYNSLLGGDYGRKL</sequence>
<proteinExistence type="predicted"/>
<accession>A0ABX8DG09</accession>
<name>A0ABX8DG09_9GAMM</name>
<evidence type="ECO:0000256" key="1">
    <source>
        <dbReference type="ARBA" id="ARBA00022679"/>
    </source>
</evidence>
<dbReference type="PANTHER" id="PTHR46401">
    <property type="entry name" value="GLYCOSYLTRANSFERASE WBBK-RELATED"/>
    <property type="match status" value="1"/>
</dbReference>
<dbReference type="Gene3D" id="3.40.50.2000">
    <property type="entry name" value="Glycogen Phosphorylase B"/>
    <property type="match status" value="1"/>
</dbReference>
<dbReference type="PANTHER" id="PTHR46401:SF2">
    <property type="entry name" value="GLYCOSYLTRANSFERASE WBBK-RELATED"/>
    <property type="match status" value="1"/>
</dbReference>
<protein>
    <submittedName>
        <fullName evidence="3">Glycosyltransferase</fullName>
        <ecNumber evidence="3">2.4.-.-</ecNumber>
    </submittedName>
</protein>
<dbReference type="InterPro" id="IPR001296">
    <property type="entry name" value="Glyco_trans_1"/>
</dbReference>
<dbReference type="SUPFAM" id="SSF53756">
    <property type="entry name" value="UDP-Glycosyltransferase/glycogen phosphorylase"/>
    <property type="match status" value="1"/>
</dbReference>
<gene>
    <name evidence="3" type="ORF">KHX94_02845</name>
</gene>
<feature type="domain" description="Glycosyl transferase family 1" evidence="2">
    <location>
        <begin position="13"/>
        <end position="157"/>
    </location>
</feature>
<dbReference type="Proteomes" id="UP000676428">
    <property type="component" value="Chromosome"/>
</dbReference>
<evidence type="ECO:0000313" key="3">
    <source>
        <dbReference type="EMBL" id="QVK23672.1"/>
    </source>
</evidence>
<evidence type="ECO:0000313" key="4">
    <source>
        <dbReference type="Proteomes" id="UP000676428"/>
    </source>
</evidence>
<evidence type="ECO:0000259" key="2">
    <source>
        <dbReference type="Pfam" id="PF00534"/>
    </source>
</evidence>
<organism evidence="3 4">
    <name type="scientific">Shewanella dokdonensis</name>
    <dbReference type="NCBI Taxonomy" id="712036"/>
    <lineage>
        <taxon>Bacteria</taxon>
        <taxon>Pseudomonadati</taxon>
        <taxon>Pseudomonadota</taxon>
        <taxon>Gammaproteobacteria</taxon>
        <taxon>Alteromonadales</taxon>
        <taxon>Shewanellaceae</taxon>
        <taxon>Shewanella</taxon>
    </lineage>
</organism>